<feature type="domain" description="ABC transporter" evidence="5">
    <location>
        <begin position="6"/>
        <end position="235"/>
    </location>
</feature>
<keyword evidence="3" id="KW-0547">Nucleotide-binding</keyword>
<organism evidence="6 7">
    <name type="scientific">Alteribacter lacisalsi</name>
    <dbReference type="NCBI Taxonomy" id="2045244"/>
    <lineage>
        <taxon>Bacteria</taxon>
        <taxon>Bacillati</taxon>
        <taxon>Bacillota</taxon>
        <taxon>Bacilli</taxon>
        <taxon>Bacillales</taxon>
        <taxon>Bacillaceae</taxon>
        <taxon>Alteribacter</taxon>
    </lineage>
</organism>
<dbReference type="Gene3D" id="3.40.50.300">
    <property type="entry name" value="P-loop containing nucleotide triphosphate hydrolases"/>
    <property type="match status" value="1"/>
</dbReference>
<dbReference type="Pfam" id="PF00005">
    <property type="entry name" value="ABC_tran"/>
    <property type="match status" value="1"/>
</dbReference>
<dbReference type="PROSITE" id="PS00211">
    <property type="entry name" value="ABC_TRANSPORTER_1"/>
    <property type="match status" value="1"/>
</dbReference>
<evidence type="ECO:0000313" key="7">
    <source>
        <dbReference type="Proteomes" id="UP000248066"/>
    </source>
</evidence>
<proteinExistence type="inferred from homology"/>
<evidence type="ECO:0000256" key="4">
    <source>
        <dbReference type="ARBA" id="ARBA00022840"/>
    </source>
</evidence>
<dbReference type="GO" id="GO:0005524">
    <property type="term" value="F:ATP binding"/>
    <property type="evidence" value="ECO:0007669"/>
    <property type="project" value="UniProtKB-KW"/>
</dbReference>
<evidence type="ECO:0000256" key="2">
    <source>
        <dbReference type="ARBA" id="ARBA00022448"/>
    </source>
</evidence>
<reference evidence="6 7" key="1">
    <citation type="submission" date="2017-10" db="EMBL/GenBank/DDBJ databases">
        <title>Bacillus sp. nov., a halophilic bacterium isolated from a Yangshapao Lake.</title>
        <authorList>
            <person name="Wang H."/>
        </authorList>
    </citation>
    <scope>NUCLEOTIDE SEQUENCE [LARGE SCALE GENOMIC DNA]</scope>
    <source>
        <strain evidence="6 7">YSP-3</strain>
    </source>
</reference>
<dbReference type="InterPro" id="IPR003593">
    <property type="entry name" value="AAA+_ATPase"/>
</dbReference>
<comment type="caution">
    <text evidence="6">The sequence shown here is derived from an EMBL/GenBank/DDBJ whole genome shotgun (WGS) entry which is preliminary data.</text>
</comment>
<keyword evidence="4 6" id="KW-0067">ATP-binding</keyword>
<evidence type="ECO:0000259" key="5">
    <source>
        <dbReference type="PROSITE" id="PS50893"/>
    </source>
</evidence>
<keyword evidence="2" id="KW-0813">Transport</keyword>
<dbReference type="Proteomes" id="UP000248066">
    <property type="component" value="Unassembled WGS sequence"/>
</dbReference>
<dbReference type="InterPro" id="IPR027417">
    <property type="entry name" value="P-loop_NTPase"/>
</dbReference>
<dbReference type="InterPro" id="IPR017871">
    <property type="entry name" value="ABC_transporter-like_CS"/>
</dbReference>
<accession>A0A2W0HGJ7</accession>
<dbReference type="AlphaFoldDB" id="A0A2W0HGJ7"/>
<evidence type="ECO:0000313" key="6">
    <source>
        <dbReference type="EMBL" id="PYZ96545.1"/>
    </source>
</evidence>
<dbReference type="SMART" id="SM00382">
    <property type="entry name" value="AAA"/>
    <property type="match status" value="1"/>
</dbReference>
<keyword evidence="7" id="KW-1185">Reference proteome</keyword>
<dbReference type="GO" id="GO:0016887">
    <property type="term" value="F:ATP hydrolysis activity"/>
    <property type="evidence" value="ECO:0007669"/>
    <property type="project" value="InterPro"/>
</dbReference>
<dbReference type="PANTHER" id="PTHR43335:SF4">
    <property type="entry name" value="ABC TRANSPORTER, ATP-BINDING PROTEIN"/>
    <property type="match status" value="1"/>
</dbReference>
<protein>
    <submittedName>
        <fullName evidence="6">Bacitracin ABC transporter ATP-binding protein</fullName>
    </submittedName>
</protein>
<dbReference type="PANTHER" id="PTHR43335">
    <property type="entry name" value="ABC TRANSPORTER, ATP-BINDING PROTEIN"/>
    <property type="match status" value="1"/>
</dbReference>
<name>A0A2W0HGJ7_9BACI</name>
<dbReference type="EMBL" id="PDOF01000002">
    <property type="protein sequence ID" value="PYZ96545.1"/>
    <property type="molecule type" value="Genomic_DNA"/>
</dbReference>
<dbReference type="OrthoDB" id="9804819at2"/>
<dbReference type="SUPFAM" id="SSF52540">
    <property type="entry name" value="P-loop containing nucleoside triphosphate hydrolases"/>
    <property type="match status" value="1"/>
</dbReference>
<gene>
    <name evidence="6" type="ORF">CR205_12585</name>
</gene>
<dbReference type="InterPro" id="IPR003439">
    <property type="entry name" value="ABC_transporter-like_ATP-bd"/>
</dbReference>
<dbReference type="RefSeq" id="WP_110520337.1">
    <property type="nucleotide sequence ID" value="NZ_PDOF01000002.1"/>
</dbReference>
<evidence type="ECO:0000256" key="3">
    <source>
        <dbReference type="ARBA" id="ARBA00022741"/>
    </source>
</evidence>
<dbReference type="PROSITE" id="PS50893">
    <property type="entry name" value="ABC_TRANSPORTER_2"/>
    <property type="match status" value="1"/>
</dbReference>
<evidence type="ECO:0000256" key="1">
    <source>
        <dbReference type="ARBA" id="ARBA00005417"/>
    </source>
</evidence>
<comment type="similarity">
    <text evidence="1">Belongs to the ABC transporter superfamily.</text>
</comment>
<sequence>MTENILEVNGLTKKVQGSKKIVDGLSFDMRKGEILGLLGPNGAGKTTTIRMIVGLMSKTEGSVTINGRDLDEEARACRADVGAIVENPAFYEYMSGYKNLKLSARMAKDKVTEERITEVVSLVKLEDAIQDKVKKYSLGMKQRLGVAQAILHRPSLLILDEPTNGLDPKGIRELRDYLRELADEGISTLVSSHLLSEMQLMCDRVVIMEKGKVIDISDLASLNAYGDEDQVVVALTVKKGQGAGVKTVLGAMDQIVITASEKENELLLDMSRDQIPVLNRALVKAGVDVFGIESKRTSLEDKFLQLTGKGAK</sequence>